<protein>
    <recommendedName>
        <fullName evidence="6">RNA polymerase sigma factor</fullName>
    </recommendedName>
</protein>
<proteinExistence type="inferred from homology"/>
<dbReference type="Pfam" id="PF04545">
    <property type="entry name" value="Sigma70_r4"/>
    <property type="match status" value="1"/>
</dbReference>
<dbReference type="PANTHER" id="PTHR43133:SF62">
    <property type="entry name" value="RNA POLYMERASE SIGMA FACTOR SIGZ"/>
    <property type="match status" value="1"/>
</dbReference>
<evidence type="ECO:0000256" key="6">
    <source>
        <dbReference type="RuleBase" id="RU000716"/>
    </source>
</evidence>
<gene>
    <name evidence="10" type="ORF">HRV97_14130</name>
</gene>
<dbReference type="InterPro" id="IPR039425">
    <property type="entry name" value="RNA_pol_sigma-70-like"/>
</dbReference>
<feature type="domain" description="RNA polymerase sigma-70 region 4" evidence="9">
    <location>
        <begin position="148"/>
        <end position="197"/>
    </location>
</feature>
<name>A0ABX2JR45_9SPHN</name>
<dbReference type="PROSITE" id="PS01063">
    <property type="entry name" value="SIGMA70_ECF"/>
    <property type="match status" value="1"/>
</dbReference>
<organism evidence="10 11">
    <name type="scientific">Sphingomonas hominis</name>
    <dbReference type="NCBI Taxonomy" id="2741495"/>
    <lineage>
        <taxon>Bacteria</taxon>
        <taxon>Pseudomonadati</taxon>
        <taxon>Pseudomonadota</taxon>
        <taxon>Alphaproteobacteria</taxon>
        <taxon>Sphingomonadales</taxon>
        <taxon>Sphingomonadaceae</taxon>
        <taxon>Sphingomonas</taxon>
    </lineage>
</organism>
<evidence type="ECO:0000313" key="10">
    <source>
        <dbReference type="EMBL" id="NTS66295.1"/>
    </source>
</evidence>
<dbReference type="SUPFAM" id="SSF88946">
    <property type="entry name" value="Sigma2 domain of RNA polymerase sigma factors"/>
    <property type="match status" value="1"/>
</dbReference>
<comment type="similarity">
    <text evidence="1 6">Belongs to the sigma-70 factor family. ECF subfamily.</text>
</comment>
<accession>A0ABX2JR45</accession>
<dbReference type="InterPro" id="IPR013324">
    <property type="entry name" value="RNA_pol_sigma_r3/r4-like"/>
</dbReference>
<evidence type="ECO:0000256" key="7">
    <source>
        <dbReference type="SAM" id="MobiDB-lite"/>
    </source>
</evidence>
<dbReference type="InterPro" id="IPR013325">
    <property type="entry name" value="RNA_pol_sigma_r2"/>
</dbReference>
<feature type="region of interest" description="Disordered" evidence="7">
    <location>
        <begin position="101"/>
        <end position="122"/>
    </location>
</feature>
<dbReference type="Gene3D" id="1.10.1740.10">
    <property type="match status" value="1"/>
</dbReference>
<feature type="domain" description="RNA polymerase sigma-70 region 2" evidence="8">
    <location>
        <begin position="44"/>
        <end position="105"/>
    </location>
</feature>
<dbReference type="InterPro" id="IPR007627">
    <property type="entry name" value="RNA_pol_sigma70_r2"/>
</dbReference>
<dbReference type="PANTHER" id="PTHR43133">
    <property type="entry name" value="RNA POLYMERASE ECF-TYPE SIGMA FACTO"/>
    <property type="match status" value="1"/>
</dbReference>
<evidence type="ECO:0000256" key="4">
    <source>
        <dbReference type="ARBA" id="ARBA00023125"/>
    </source>
</evidence>
<dbReference type="EMBL" id="JABULH010000006">
    <property type="protein sequence ID" value="NTS66295.1"/>
    <property type="molecule type" value="Genomic_DNA"/>
</dbReference>
<keyword evidence="3 6" id="KW-0731">Sigma factor</keyword>
<dbReference type="InterPro" id="IPR036388">
    <property type="entry name" value="WH-like_DNA-bd_sf"/>
</dbReference>
<dbReference type="SUPFAM" id="SSF88659">
    <property type="entry name" value="Sigma3 and sigma4 domains of RNA polymerase sigma factors"/>
    <property type="match status" value="1"/>
</dbReference>
<dbReference type="Gene3D" id="1.10.10.10">
    <property type="entry name" value="Winged helix-like DNA-binding domain superfamily/Winged helix DNA-binding domain"/>
    <property type="match status" value="1"/>
</dbReference>
<keyword evidence="11" id="KW-1185">Reference proteome</keyword>
<evidence type="ECO:0000256" key="1">
    <source>
        <dbReference type="ARBA" id="ARBA00010641"/>
    </source>
</evidence>
<evidence type="ECO:0000256" key="5">
    <source>
        <dbReference type="ARBA" id="ARBA00023163"/>
    </source>
</evidence>
<evidence type="ECO:0000256" key="2">
    <source>
        <dbReference type="ARBA" id="ARBA00023015"/>
    </source>
</evidence>
<keyword evidence="4 6" id="KW-0238">DNA-binding</keyword>
<sequence>MQARSQKVPHDKPEAMRRRLALTAALTQSGNGDRQAFRLVYDMTAAKLFGVCLRICGERQAAEDVLQEVYLIIWKRASAYEPARGNPITWLCTIARNRALDSHRSSPPRGGNADGESDGAAAAAVSDDRPLADYLLLAEEEHGKLRHCLDDLDDRPRAAIHAAFTDGLTYADVAARSAVPLPTMKSLIRRALLRLRECMRDDG</sequence>
<evidence type="ECO:0000259" key="8">
    <source>
        <dbReference type="Pfam" id="PF04542"/>
    </source>
</evidence>
<dbReference type="InterPro" id="IPR007630">
    <property type="entry name" value="RNA_pol_sigma70_r4"/>
</dbReference>
<evidence type="ECO:0000256" key="3">
    <source>
        <dbReference type="ARBA" id="ARBA00023082"/>
    </source>
</evidence>
<dbReference type="NCBIfam" id="TIGR02937">
    <property type="entry name" value="sigma70-ECF"/>
    <property type="match status" value="1"/>
</dbReference>
<reference evidence="10 11" key="1">
    <citation type="submission" date="2020-06" db="EMBL/GenBank/DDBJ databases">
        <title>Sphingomonas hominis sp. nov., a member of the Sphingomonas, isolated from the hair of a 22-year-old girl.</title>
        <authorList>
            <person name="Zhang D.-F."/>
            <person name="Cui X.-W."/>
        </authorList>
    </citation>
    <scope>NUCLEOTIDE SEQUENCE [LARGE SCALE GENOMIC DNA]</scope>
    <source>
        <strain evidence="10 11">HHU CXW</strain>
    </source>
</reference>
<evidence type="ECO:0000313" key="11">
    <source>
        <dbReference type="Proteomes" id="UP000621447"/>
    </source>
</evidence>
<dbReference type="Proteomes" id="UP000621447">
    <property type="component" value="Unassembled WGS sequence"/>
</dbReference>
<evidence type="ECO:0000259" key="9">
    <source>
        <dbReference type="Pfam" id="PF04545"/>
    </source>
</evidence>
<dbReference type="InterPro" id="IPR000838">
    <property type="entry name" value="RNA_pol_sigma70_ECF_CS"/>
</dbReference>
<dbReference type="InterPro" id="IPR014284">
    <property type="entry name" value="RNA_pol_sigma-70_dom"/>
</dbReference>
<keyword evidence="2 6" id="KW-0805">Transcription regulation</keyword>
<comment type="caution">
    <text evidence="10">The sequence shown here is derived from an EMBL/GenBank/DDBJ whole genome shotgun (WGS) entry which is preliminary data.</text>
</comment>
<keyword evidence="5 6" id="KW-0804">Transcription</keyword>
<dbReference type="Pfam" id="PF04542">
    <property type="entry name" value="Sigma70_r2"/>
    <property type="match status" value="1"/>
</dbReference>